<protein>
    <submittedName>
        <fullName evidence="2">Class A beta-lactamase-related serine hydrolase</fullName>
    </submittedName>
</protein>
<organism evidence="2 3">
    <name type="scientific">Corallococcus llansteffanensis</name>
    <dbReference type="NCBI Taxonomy" id="2316731"/>
    <lineage>
        <taxon>Bacteria</taxon>
        <taxon>Pseudomonadati</taxon>
        <taxon>Myxococcota</taxon>
        <taxon>Myxococcia</taxon>
        <taxon>Myxococcales</taxon>
        <taxon>Cystobacterineae</taxon>
        <taxon>Myxococcaceae</taxon>
        <taxon>Corallococcus</taxon>
    </lineage>
</organism>
<sequence>MPTPSELLLAETRRYLRGYRSASLCAGLTLQGAHLVQGLRGKGPPPREDAVFSLGALTEVFTAALLAVMVGRQDLRLDTPLSELIPRALLVDEVAGRITLEQLATHTSGLPHLPPNLGAAAQNPEDPFGRYSAGLFGEFLRGYHPERPSPRPPAESFLGMGVLGHALSRRAGLNYGHALRDLLCKPLGMVDTTARVSDEQAPRLLSGHTARGRPVAPWTFPALPGAGALHSTAGDLLRFLDANLGRGEPGLVRALKLTHAPRVDSGRVRWGLGWNVSQVRGHAVVWRSSVMGGFVGFLGFAPAADVGVVLLADHGWSLFAALRGRVPLEAPGLAILSRLLPLP</sequence>
<dbReference type="PANTHER" id="PTHR46825">
    <property type="entry name" value="D-ALANYL-D-ALANINE-CARBOXYPEPTIDASE/ENDOPEPTIDASE AMPH"/>
    <property type="match status" value="1"/>
</dbReference>
<dbReference type="Gene3D" id="3.40.710.10">
    <property type="entry name" value="DD-peptidase/beta-lactamase superfamily"/>
    <property type="match status" value="1"/>
</dbReference>
<dbReference type="Pfam" id="PF00144">
    <property type="entry name" value="Beta-lactamase"/>
    <property type="match status" value="1"/>
</dbReference>
<dbReference type="GO" id="GO:0016787">
    <property type="term" value="F:hydrolase activity"/>
    <property type="evidence" value="ECO:0007669"/>
    <property type="project" value="UniProtKB-KW"/>
</dbReference>
<comment type="caution">
    <text evidence="2">The sequence shown here is derived from an EMBL/GenBank/DDBJ whole genome shotgun (WGS) entry which is preliminary data.</text>
</comment>
<keyword evidence="2" id="KW-0378">Hydrolase</keyword>
<gene>
    <name evidence="2" type="ORF">D7V93_39560</name>
</gene>
<dbReference type="RefSeq" id="WP_120648213.1">
    <property type="nucleotide sequence ID" value="NZ_RAWB01000754.1"/>
</dbReference>
<reference evidence="3" key="1">
    <citation type="submission" date="2018-09" db="EMBL/GenBank/DDBJ databases">
        <authorList>
            <person name="Livingstone P.G."/>
            <person name="Whitworth D.E."/>
        </authorList>
    </citation>
    <scope>NUCLEOTIDE SEQUENCE [LARGE SCALE GENOMIC DNA]</scope>
    <source>
        <strain evidence="3">CA051B</strain>
    </source>
</reference>
<proteinExistence type="predicted"/>
<dbReference type="InterPro" id="IPR012338">
    <property type="entry name" value="Beta-lactam/transpept-like"/>
</dbReference>
<dbReference type="AlphaFoldDB" id="A0A3A8N7M0"/>
<evidence type="ECO:0000313" key="2">
    <source>
        <dbReference type="EMBL" id="RKH40417.1"/>
    </source>
</evidence>
<accession>A0A3A8N7M0</accession>
<feature type="domain" description="Beta-lactamase-related" evidence="1">
    <location>
        <begin position="40"/>
        <end position="312"/>
    </location>
</feature>
<evidence type="ECO:0000313" key="3">
    <source>
        <dbReference type="Proteomes" id="UP000272888"/>
    </source>
</evidence>
<dbReference type="SUPFAM" id="SSF56601">
    <property type="entry name" value="beta-lactamase/transpeptidase-like"/>
    <property type="match status" value="1"/>
</dbReference>
<dbReference type="EMBL" id="RAWB01000754">
    <property type="protein sequence ID" value="RKH40417.1"/>
    <property type="molecule type" value="Genomic_DNA"/>
</dbReference>
<dbReference type="InterPro" id="IPR050491">
    <property type="entry name" value="AmpC-like"/>
</dbReference>
<evidence type="ECO:0000259" key="1">
    <source>
        <dbReference type="Pfam" id="PF00144"/>
    </source>
</evidence>
<dbReference type="Proteomes" id="UP000272888">
    <property type="component" value="Unassembled WGS sequence"/>
</dbReference>
<dbReference type="PANTHER" id="PTHR46825:SF8">
    <property type="entry name" value="BETA-LACTAMASE-RELATED"/>
    <property type="match status" value="1"/>
</dbReference>
<keyword evidence="3" id="KW-1185">Reference proteome</keyword>
<name>A0A3A8N7M0_9BACT</name>
<dbReference type="InterPro" id="IPR001466">
    <property type="entry name" value="Beta-lactam-related"/>
</dbReference>